<gene>
    <name evidence="2" type="ORF">KK060_22735</name>
</gene>
<sequence length="208" mass="24010">MKTLLLILILFTLSVGSALAQSQNPRTLEYLKQEEQRKKAETARQLDSGVYYMENEQYLLADQKFRYVLENVKSVPSDLTFFFGKNSYYLKQYRQSIDWLNKYIQLKGTGGQHYEEATSWLRKSEEELVKERAAESKKAEQVLSSSYDIDCGPSGKVSCPVCKGDHVIIKRGAFGDEYKTCPYCNEHGILTCEEYNLLLRGELQKKQQ</sequence>
<name>A0ABS5W1I0_9BACT</name>
<feature type="signal peptide" evidence="1">
    <location>
        <begin position="1"/>
        <end position="20"/>
    </location>
</feature>
<keyword evidence="1" id="KW-0732">Signal</keyword>
<reference evidence="2 3" key="1">
    <citation type="submission" date="2021-05" db="EMBL/GenBank/DDBJ databases">
        <title>A Polyphasic approach of four new species of the genus Ohtaekwangia: Ohtaekwangia histidinii sp. nov., Ohtaekwangia cretensis sp. nov., Ohtaekwangia indiensis sp. nov., Ohtaekwangia reichenbachii sp. nov. from diverse environment.</title>
        <authorList>
            <person name="Octaviana S."/>
        </authorList>
    </citation>
    <scope>NUCLEOTIDE SEQUENCE [LARGE SCALE GENOMIC DNA]</scope>
    <source>
        <strain evidence="2 3">PWU20</strain>
    </source>
</reference>
<evidence type="ECO:0000313" key="3">
    <source>
        <dbReference type="Proteomes" id="UP000772618"/>
    </source>
</evidence>
<organism evidence="2 3">
    <name type="scientific">Chryseosolibacter indicus</name>
    <dbReference type="NCBI Taxonomy" id="2782351"/>
    <lineage>
        <taxon>Bacteria</taxon>
        <taxon>Pseudomonadati</taxon>
        <taxon>Bacteroidota</taxon>
        <taxon>Cytophagia</taxon>
        <taxon>Cytophagales</taxon>
        <taxon>Chryseotaleaceae</taxon>
        <taxon>Chryseosolibacter</taxon>
    </lineage>
</organism>
<proteinExistence type="predicted"/>
<evidence type="ECO:0000313" key="2">
    <source>
        <dbReference type="EMBL" id="MBT1706126.1"/>
    </source>
</evidence>
<protein>
    <recommendedName>
        <fullName evidence="4">Tetratricopeptide repeat protein</fullName>
    </recommendedName>
</protein>
<keyword evidence="3" id="KW-1185">Reference proteome</keyword>
<dbReference type="SUPFAM" id="SSF48452">
    <property type="entry name" value="TPR-like"/>
    <property type="match status" value="1"/>
</dbReference>
<dbReference type="InterPro" id="IPR011990">
    <property type="entry name" value="TPR-like_helical_dom_sf"/>
</dbReference>
<dbReference type="EMBL" id="JAHESD010000085">
    <property type="protein sequence ID" value="MBT1706126.1"/>
    <property type="molecule type" value="Genomic_DNA"/>
</dbReference>
<comment type="caution">
    <text evidence="2">The sequence shown here is derived from an EMBL/GenBank/DDBJ whole genome shotgun (WGS) entry which is preliminary data.</text>
</comment>
<evidence type="ECO:0000256" key="1">
    <source>
        <dbReference type="SAM" id="SignalP"/>
    </source>
</evidence>
<feature type="chain" id="PRO_5046189464" description="Tetratricopeptide repeat protein" evidence="1">
    <location>
        <begin position="21"/>
        <end position="208"/>
    </location>
</feature>
<dbReference type="RefSeq" id="WP_254157077.1">
    <property type="nucleotide sequence ID" value="NZ_JAHESD010000085.1"/>
</dbReference>
<evidence type="ECO:0008006" key="4">
    <source>
        <dbReference type="Google" id="ProtNLM"/>
    </source>
</evidence>
<accession>A0ABS5W1I0</accession>
<dbReference type="Proteomes" id="UP000772618">
    <property type="component" value="Unassembled WGS sequence"/>
</dbReference>